<comment type="caution">
    <text evidence="1">The sequence shown here is derived from an EMBL/GenBank/DDBJ whole genome shotgun (WGS) entry which is preliminary data.</text>
</comment>
<dbReference type="Proteomes" id="UP000296159">
    <property type="component" value="Unassembled WGS sequence"/>
</dbReference>
<sequence>MEEELHPVGVLFKAEDDHCDWTHVIIHRMRARSAIHTGKPYKPEPKPIYVGSRFPTASPAVTPRIGARRRYSANIMLSVYQLHRRGINENVIAKDTSIPVGDIRKLLTHKTQTQRKQWQLAQQLPLPSKAVILARLGKEG</sequence>
<proteinExistence type="predicted"/>
<evidence type="ECO:0000313" key="2">
    <source>
        <dbReference type="Proteomes" id="UP000296159"/>
    </source>
</evidence>
<reference evidence="1 2" key="1">
    <citation type="submission" date="2018-04" db="EMBL/GenBank/DDBJ databases">
        <title>Brenneria corticis sp.nov.</title>
        <authorList>
            <person name="Li Y."/>
        </authorList>
    </citation>
    <scope>NUCLEOTIDE SEQUENCE [LARGE SCALE GENOMIC DNA]</scope>
    <source>
        <strain evidence="1 2">CFCC 11842</strain>
    </source>
</reference>
<dbReference type="AlphaFoldDB" id="A0A2U1TMA2"/>
<accession>A0A2U1TMA2</accession>
<name>A0A2U1TMA2_9GAMM</name>
<evidence type="ECO:0000313" key="1">
    <source>
        <dbReference type="EMBL" id="PWC10548.1"/>
    </source>
</evidence>
<protein>
    <submittedName>
        <fullName evidence="1">Uncharacterized protein</fullName>
    </submittedName>
</protein>
<organism evidence="1 2">
    <name type="scientific">Brenneria corticis</name>
    <dbReference type="NCBI Taxonomy" id="2173106"/>
    <lineage>
        <taxon>Bacteria</taxon>
        <taxon>Pseudomonadati</taxon>
        <taxon>Pseudomonadota</taxon>
        <taxon>Gammaproteobacteria</taxon>
        <taxon>Enterobacterales</taxon>
        <taxon>Pectobacteriaceae</taxon>
        <taxon>Brenneria</taxon>
    </lineage>
</organism>
<gene>
    <name evidence="1" type="ORF">DDT56_21570</name>
</gene>
<keyword evidence="2" id="KW-1185">Reference proteome</keyword>
<dbReference type="EMBL" id="QDKH01000036">
    <property type="protein sequence ID" value="PWC10548.1"/>
    <property type="molecule type" value="Genomic_DNA"/>
</dbReference>